<dbReference type="PROSITE" id="PS50262">
    <property type="entry name" value="G_PROTEIN_RECEP_F1_2"/>
    <property type="match status" value="1"/>
</dbReference>
<dbReference type="PANTHER" id="PTHR10489:SF664">
    <property type="entry name" value="C-C CHEMOKINE RECEPTOR TYPE 9"/>
    <property type="match status" value="1"/>
</dbReference>
<dbReference type="GO" id="GO:0009897">
    <property type="term" value="C:external side of plasma membrane"/>
    <property type="evidence" value="ECO:0007669"/>
    <property type="project" value="TreeGrafter"/>
</dbReference>
<dbReference type="OrthoDB" id="9942559at2759"/>
<protein>
    <submittedName>
        <fullName evidence="14">C-C chemokine receptor type 9a</fullName>
    </submittedName>
</protein>
<dbReference type="InterPro" id="IPR001718">
    <property type="entry name" value="Chemokine_CCR7"/>
</dbReference>
<dbReference type="GO" id="GO:0060326">
    <property type="term" value="P:cell chemotaxis"/>
    <property type="evidence" value="ECO:0007669"/>
    <property type="project" value="TreeGrafter"/>
</dbReference>
<evidence type="ECO:0000256" key="10">
    <source>
        <dbReference type="RuleBase" id="RU000688"/>
    </source>
</evidence>
<comment type="similarity">
    <text evidence="10">Belongs to the G-protein coupled receptor 1 family.</text>
</comment>
<evidence type="ECO:0000256" key="2">
    <source>
        <dbReference type="ARBA" id="ARBA00022475"/>
    </source>
</evidence>
<evidence type="ECO:0000256" key="5">
    <source>
        <dbReference type="ARBA" id="ARBA00023040"/>
    </source>
</evidence>
<dbReference type="PROSITE" id="PS00237">
    <property type="entry name" value="G_PROTEIN_RECEP_F1_1"/>
    <property type="match status" value="1"/>
</dbReference>
<feature type="transmembrane region" description="Helical" evidence="11">
    <location>
        <begin position="87"/>
        <end position="108"/>
    </location>
</feature>
<feature type="transmembrane region" description="Helical" evidence="11">
    <location>
        <begin position="55"/>
        <end position="75"/>
    </location>
</feature>
<reference evidence="14" key="1">
    <citation type="submission" date="2025-08" db="UniProtKB">
        <authorList>
            <consortium name="RefSeq"/>
        </authorList>
    </citation>
    <scope>IDENTIFICATION</scope>
</reference>
<evidence type="ECO:0000313" key="13">
    <source>
        <dbReference type="Proteomes" id="UP000515152"/>
    </source>
</evidence>
<dbReference type="GO" id="GO:0007204">
    <property type="term" value="P:positive regulation of cytosolic calcium ion concentration"/>
    <property type="evidence" value="ECO:0007669"/>
    <property type="project" value="TreeGrafter"/>
</dbReference>
<dbReference type="GO" id="GO:0019722">
    <property type="term" value="P:calcium-mediated signaling"/>
    <property type="evidence" value="ECO:0007669"/>
    <property type="project" value="TreeGrafter"/>
</dbReference>
<dbReference type="GeneID" id="105898616"/>
<dbReference type="PANTHER" id="PTHR10489">
    <property type="entry name" value="CELL ADHESION MOLECULE"/>
    <property type="match status" value="1"/>
</dbReference>
<dbReference type="RefSeq" id="XP_012681105.2">
    <property type="nucleotide sequence ID" value="XM_012825651.3"/>
</dbReference>
<dbReference type="InterPro" id="IPR000276">
    <property type="entry name" value="GPCR_Rhodpsn"/>
</dbReference>
<keyword evidence="9 10" id="KW-0807">Transducer</keyword>
<dbReference type="GO" id="GO:0006955">
    <property type="term" value="P:immune response"/>
    <property type="evidence" value="ECO:0007669"/>
    <property type="project" value="InterPro"/>
</dbReference>
<accession>A0A6P3VTY3</accession>
<evidence type="ECO:0000313" key="14">
    <source>
        <dbReference type="RefSeq" id="XP_012681105.2"/>
    </source>
</evidence>
<proteinExistence type="inferred from homology"/>
<dbReference type="InterPro" id="IPR050119">
    <property type="entry name" value="CCR1-9-like"/>
</dbReference>
<dbReference type="Proteomes" id="UP000515152">
    <property type="component" value="Chromosome 25"/>
</dbReference>
<gene>
    <name evidence="14" type="primary">ccr9a</name>
</gene>
<evidence type="ECO:0000256" key="4">
    <source>
        <dbReference type="ARBA" id="ARBA00022989"/>
    </source>
</evidence>
<keyword evidence="5 10" id="KW-0297">G-protein coupled receptor</keyword>
<sequence>MDGFLTTQMGTPESDDYSTTMDDYLDATATEDYSDFSPCDMTSVREFRKYYEPPLYATIVFLGIVGNSLVIWIYMHFKTRVKTMTDVYLLNLAIADLMFLLTLPFWASDALNGWTFGPLVCKITSACYKINFFSSMLLLTCISVDRYIVIVQTTKAQNSKKKRLLCSKLVCLIVWLLAVFLAVPELIFAGTKHSNGEDSNLELCTLVYWNKENNHLKIMVRVLQILMGFCLPLVVMFFCYTCIIHTLMKTRNFEKHKALRVILAVVAVFVLSQLPFNAMLIVEATQAANVTITDCEVSKSFDIVTQIMKGLAYTHSCLNPFLYAFIGVRFRRDLLKMLRYYGCVAPNGKLSKLYGTPFRSSVMSDTDTTQALSL</sequence>
<evidence type="ECO:0000259" key="12">
    <source>
        <dbReference type="PROSITE" id="PS50262"/>
    </source>
</evidence>
<dbReference type="GO" id="GO:0006954">
    <property type="term" value="P:inflammatory response"/>
    <property type="evidence" value="ECO:0007669"/>
    <property type="project" value="InterPro"/>
</dbReference>
<evidence type="ECO:0000256" key="3">
    <source>
        <dbReference type="ARBA" id="ARBA00022692"/>
    </source>
</evidence>
<dbReference type="GO" id="GO:0016493">
    <property type="term" value="F:C-C chemokine receptor activity"/>
    <property type="evidence" value="ECO:0007669"/>
    <property type="project" value="InterPro"/>
</dbReference>
<feature type="transmembrane region" description="Helical" evidence="11">
    <location>
        <begin position="218"/>
        <end position="240"/>
    </location>
</feature>
<dbReference type="GO" id="GO:0097535">
    <property type="term" value="P:lymphoid lineage cell migration into thymus"/>
    <property type="evidence" value="ECO:0007669"/>
    <property type="project" value="Ensembl"/>
</dbReference>
<feature type="transmembrane region" description="Helical" evidence="11">
    <location>
        <begin position="128"/>
        <end position="148"/>
    </location>
</feature>
<keyword evidence="8" id="KW-0325">Glycoprotein</keyword>
<keyword evidence="2" id="KW-1003">Cell membrane</keyword>
<dbReference type="PRINTS" id="PR00657">
    <property type="entry name" value="CCCHEMOKINER"/>
</dbReference>
<dbReference type="InterPro" id="IPR000355">
    <property type="entry name" value="Chemokine_rcpt"/>
</dbReference>
<dbReference type="AlphaFoldDB" id="A0A6P3VTY3"/>
<evidence type="ECO:0000256" key="9">
    <source>
        <dbReference type="ARBA" id="ARBA00023224"/>
    </source>
</evidence>
<dbReference type="SUPFAM" id="SSF81321">
    <property type="entry name" value="Family A G protein-coupled receptor-like"/>
    <property type="match status" value="1"/>
</dbReference>
<evidence type="ECO:0000256" key="11">
    <source>
        <dbReference type="SAM" id="Phobius"/>
    </source>
</evidence>
<dbReference type="CTD" id="553366"/>
<keyword evidence="4 11" id="KW-1133">Transmembrane helix</keyword>
<name>A0A6P3VTY3_CLUHA</name>
<keyword evidence="7 10" id="KW-0675">Receptor</keyword>
<dbReference type="PRINTS" id="PR00641">
    <property type="entry name" value="CHEMOKINER7"/>
</dbReference>
<dbReference type="InterPro" id="IPR017452">
    <property type="entry name" value="GPCR_Rhodpsn_7TM"/>
</dbReference>
<dbReference type="KEGG" id="char:105898616"/>
<feature type="transmembrane region" description="Helical" evidence="11">
    <location>
        <begin position="169"/>
        <end position="189"/>
    </location>
</feature>
<dbReference type="Pfam" id="PF00001">
    <property type="entry name" value="7tm_1"/>
    <property type="match status" value="1"/>
</dbReference>
<evidence type="ECO:0000256" key="7">
    <source>
        <dbReference type="ARBA" id="ARBA00023170"/>
    </source>
</evidence>
<dbReference type="Gene3D" id="1.20.1070.10">
    <property type="entry name" value="Rhodopsin 7-helix transmembrane proteins"/>
    <property type="match status" value="1"/>
</dbReference>
<keyword evidence="6 11" id="KW-0472">Membrane</keyword>
<feature type="transmembrane region" description="Helical" evidence="11">
    <location>
        <begin position="261"/>
        <end position="282"/>
    </location>
</feature>
<feature type="transmembrane region" description="Helical" evidence="11">
    <location>
        <begin position="310"/>
        <end position="330"/>
    </location>
</feature>
<evidence type="ECO:0000256" key="8">
    <source>
        <dbReference type="ARBA" id="ARBA00023180"/>
    </source>
</evidence>
<feature type="domain" description="G-protein coupled receptors family 1 profile" evidence="12">
    <location>
        <begin position="66"/>
        <end position="323"/>
    </location>
</feature>
<organism evidence="13 14">
    <name type="scientific">Clupea harengus</name>
    <name type="common">Atlantic herring</name>
    <dbReference type="NCBI Taxonomy" id="7950"/>
    <lineage>
        <taxon>Eukaryota</taxon>
        <taxon>Metazoa</taxon>
        <taxon>Chordata</taxon>
        <taxon>Craniata</taxon>
        <taxon>Vertebrata</taxon>
        <taxon>Euteleostomi</taxon>
        <taxon>Actinopterygii</taxon>
        <taxon>Neopterygii</taxon>
        <taxon>Teleostei</taxon>
        <taxon>Clupei</taxon>
        <taxon>Clupeiformes</taxon>
        <taxon>Clupeoidei</taxon>
        <taxon>Clupeidae</taxon>
        <taxon>Clupea</taxon>
    </lineage>
</organism>
<keyword evidence="3 10" id="KW-0812">Transmembrane</keyword>
<dbReference type="GO" id="GO:0019957">
    <property type="term" value="F:C-C chemokine binding"/>
    <property type="evidence" value="ECO:0007669"/>
    <property type="project" value="TreeGrafter"/>
</dbReference>
<comment type="subcellular location">
    <subcellularLocation>
        <location evidence="1">Cell membrane</location>
        <topology evidence="1">Multi-pass membrane protein</topology>
    </subcellularLocation>
</comment>
<keyword evidence="13" id="KW-1185">Reference proteome</keyword>
<evidence type="ECO:0000256" key="6">
    <source>
        <dbReference type="ARBA" id="ARBA00023136"/>
    </source>
</evidence>
<evidence type="ECO:0000256" key="1">
    <source>
        <dbReference type="ARBA" id="ARBA00004651"/>
    </source>
</evidence>
<dbReference type="PRINTS" id="PR00237">
    <property type="entry name" value="GPCRRHODOPSN"/>
</dbReference>
<dbReference type="FunFam" id="1.20.1070.10:FF:000035">
    <property type="entry name" value="C-C chemokine receptor type 6"/>
    <property type="match status" value="1"/>
</dbReference>